<evidence type="ECO:0000313" key="2">
    <source>
        <dbReference type="Proteomes" id="UP001220610"/>
    </source>
</evidence>
<dbReference type="AlphaFoldDB" id="A0AAJ5WTC6"/>
<proteinExistence type="predicted"/>
<dbReference type="Proteomes" id="UP001220610">
    <property type="component" value="Chromosome"/>
</dbReference>
<organism evidence="1 2">
    <name type="scientific">Candidatus Pseudobacter hemicellulosilyticus</name>
    <dbReference type="NCBI Taxonomy" id="3121375"/>
    <lineage>
        <taxon>Bacteria</taxon>
        <taxon>Pseudomonadati</taxon>
        <taxon>Bacteroidota</taxon>
        <taxon>Chitinophagia</taxon>
        <taxon>Chitinophagales</taxon>
        <taxon>Chitinophagaceae</taxon>
        <taxon>Pseudobacter</taxon>
    </lineage>
</organism>
<dbReference type="EMBL" id="CP119311">
    <property type="protein sequence ID" value="WEK37856.1"/>
    <property type="molecule type" value="Genomic_DNA"/>
</dbReference>
<accession>A0AAJ5WTC6</accession>
<protein>
    <submittedName>
        <fullName evidence="1">Uncharacterized protein</fullName>
    </submittedName>
</protein>
<gene>
    <name evidence="1" type="ORF">P0Y53_10110</name>
</gene>
<evidence type="ECO:0000313" key="1">
    <source>
        <dbReference type="EMBL" id="WEK37856.1"/>
    </source>
</evidence>
<sequence length="266" mass="30690">MKQKLFILLLLLPALACKKDADEFTGAIPGKLEKIYYHRNADQVRVYKYSEQGQLASYEYWFDQVLIERHDYTYQDNKLIRIQDFERFQDGKPLSLVQDRTLSYDEHNRLVQVAIGYINNKPHSGGIIVYPSRYEFGYTGSATRFTTVKTFAIDDSQTEPVAEAALEYDVKGNISRITTYTVADQVKTLAYTTSYSYAAVVNPHYRFESPLDYVAFYSPDLCTGIVATGADGQQTYNYAREYEQADGKLTYTRGTDADARWYEYYK</sequence>
<reference evidence="1" key="1">
    <citation type="submission" date="2023-03" db="EMBL/GenBank/DDBJ databases">
        <title>Andean soil-derived lignocellulolytic bacterial consortium as a source of novel taxa and putative plastic-active enzymes.</title>
        <authorList>
            <person name="Diaz-Garcia L."/>
            <person name="Chuvochina M."/>
            <person name="Feuerriegel G."/>
            <person name="Bunk B."/>
            <person name="Sproer C."/>
            <person name="Streit W.R."/>
            <person name="Rodriguez L.M."/>
            <person name="Overmann J."/>
            <person name="Jimenez D.J."/>
        </authorList>
    </citation>
    <scope>NUCLEOTIDE SEQUENCE</scope>
    <source>
        <strain evidence="1">MAG 7</strain>
    </source>
</reference>
<name>A0AAJ5WTC6_9BACT</name>